<dbReference type="GO" id="GO:0098542">
    <property type="term" value="P:defense response to other organism"/>
    <property type="evidence" value="ECO:0007669"/>
    <property type="project" value="UniProtKB-ARBA"/>
</dbReference>
<dbReference type="GeneID" id="116203173"/>
<dbReference type="SMART" id="SM00198">
    <property type="entry name" value="SCP"/>
    <property type="match status" value="1"/>
</dbReference>
<evidence type="ECO:0000256" key="5">
    <source>
        <dbReference type="ARBA" id="ARBA00073092"/>
    </source>
</evidence>
<comment type="similarity">
    <text evidence="1">Belongs to the CRISP family.</text>
</comment>
<dbReference type="InterPro" id="IPR035940">
    <property type="entry name" value="CAP_sf"/>
</dbReference>
<organism evidence="6 7">
    <name type="scientific">Punica granatum</name>
    <name type="common">Pomegranate</name>
    <dbReference type="NCBI Taxonomy" id="22663"/>
    <lineage>
        <taxon>Eukaryota</taxon>
        <taxon>Viridiplantae</taxon>
        <taxon>Streptophyta</taxon>
        <taxon>Embryophyta</taxon>
        <taxon>Tracheophyta</taxon>
        <taxon>Spermatophyta</taxon>
        <taxon>Magnoliopsida</taxon>
        <taxon>eudicotyledons</taxon>
        <taxon>Gunneridae</taxon>
        <taxon>Pentapetalae</taxon>
        <taxon>rosids</taxon>
        <taxon>malvids</taxon>
        <taxon>Myrtales</taxon>
        <taxon>Lythraceae</taxon>
        <taxon>Punica</taxon>
    </lineage>
</organism>
<keyword evidence="4" id="KW-1015">Disulfide bond</keyword>
<dbReference type="OrthoDB" id="337038at2759"/>
<evidence type="ECO:0000256" key="4">
    <source>
        <dbReference type="ARBA" id="ARBA00023157"/>
    </source>
</evidence>
<gene>
    <name evidence="6" type="ORF">CRG98_028403</name>
</gene>
<evidence type="ECO:0000313" key="7">
    <source>
        <dbReference type="Proteomes" id="UP000233551"/>
    </source>
</evidence>
<proteinExistence type="inferred from homology"/>
<dbReference type="InterPro" id="IPR014044">
    <property type="entry name" value="CAP_dom"/>
</dbReference>
<dbReference type="PROSITE" id="PS01010">
    <property type="entry name" value="CRISP_2"/>
    <property type="match status" value="1"/>
</dbReference>
<keyword evidence="7" id="KW-1185">Reference proteome</keyword>
<dbReference type="SUPFAM" id="SSF55797">
    <property type="entry name" value="PR-1-like"/>
    <property type="match status" value="1"/>
</dbReference>
<dbReference type="Gene3D" id="3.40.33.10">
    <property type="entry name" value="CAP"/>
    <property type="match status" value="1"/>
</dbReference>
<name>A0A2I0J665_PUNGR</name>
<dbReference type="Pfam" id="PF00188">
    <property type="entry name" value="CAP"/>
    <property type="match status" value="1"/>
</dbReference>
<comment type="caution">
    <text evidence="6">The sequence shown here is derived from an EMBL/GenBank/DDBJ whole genome shotgun (WGS) entry which is preliminary data.</text>
</comment>
<reference evidence="6 7" key="1">
    <citation type="submission" date="2017-11" db="EMBL/GenBank/DDBJ databases">
        <title>De-novo sequencing of pomegranate (Punica granatum L.) genome.</title>
        <authorList>
            <person name="Akparov Z."/>
            <person name="Amiraslanov A."/>
            <person name="Hajiyeva S."/>
            <person name="Abbasov M."/>
            <person name="Kaur K."/>
            <person name="Hamwieh A."/>
            <person name="Solovyev V."/>
            <person name="Salamov A."/>
            <person name="Braich B."/>
            <person name="Kosarev P."/>
            <person name="Mahmoud A."/>
            <person name="Hajiyev E."/>
            <person name="Babayeva S."/>
            <person name="Izzatullayeva V."/>
            <person name="Mammadov A."/>
            <person name="Mammadov A."/>
            <person name="Sharifova S."/>
            <person name="Ojaghi J."/>
            <person name="Eynullazada K."/>
            <person name="Bayramov B."/>
            <person name="Abdulazimova A."/>
            <person name="Shahmuradov I."/>
        </authorList>
    </citation>
    <scope>NUCLEOTIDE SEQUENCE [LARGE SCALE GENOMIC DNA]</scope>
    <source>
        <strain evidence="7">cv. AG2017</strain>
        <tissue evidence="6">Leaf</tissue>
    </source>
</reference>
<evidence type="ECO:0000256" key="3">
    <source>
        <dbReference type="ARBA" id="ARBA00022821"/>
    </source>
</evidence>
<dbReference type="InterPro" id="IPR001283">
    <property type="entry name" value="CRISP-related"/>
</dbReference>
<accession>A0A2I0J665</accession>
<dbReference type="PANTHER" id="PTHR10334">
    <property type="entry name" value="CYSTEINE-RICH SECRETORY PROTEIN-RELATED"/>
    <property type="match status" value="1"/>
</dbReference>
<keyword evidence="2" id="KW-0732">Signal</keyword>
<dbReference type="EMBL" id="PGOL01002040">
    <property type="protein sequence ID" value="PKI51196.1"/>
    <property type="molecule type" value="Genomic_DNA"/>
</dbReference>
<evidence type="ECO:0000313" key="6">
    <source>
        <dbReference type="EMBL" id="PKI51196.1"/>
    </source>
</evidence>
<dbReference type="InterPro" id="IPR018244">
    <property type="entry name" value="Allrgn_V5/Tpx1_CS"/>
</dbReference>
<protein>
    <recommendedName>
        <fullName evidence="5">Pathogenesis-related protein 1</fullName>
    </recommendedName>
</protein>
<dbReference type="PRINTS" id="PR00837">
    <property type="entry name" value="V5TPXLIKE"/>
</dbReference>
<evidence type="ECO:0000256" key="1">
    <source>
        <dbReference type="ARBA" id="ARBA00009923"/>
    </source>
</evidence>
<dbReference type="FunFam" id="3.40.33.10:FF:000006">
    <property type="entry name" value="Putative pathogenesis-related protein 1"/>
    <property type="match status" value="1"/>
</dbReference>
<dbReference type="GO" id="GO:0005576">
    <property type="term" value="C:extracellular region"/>
    <property type="evidence" value="ECO:0007669"/>
    <property type="project" value="InterPro"/>
</dbReference>
<keyword evidence="3" id="KW-0611">Plant defense</keyword>
<sequence>MDRYRGLCIMLLTIFGVSSGSRQKSYQDFVDTHNSIRAEVGVGPLTWNDTVAAYAQEYANERIHDCNLDHSRGPYGENLAEGYGEMSGEDAVKFWATEKPNYDYHSNSCVGGECLHYTQIVWSKSVHLGCARVKCTNGWMFVICNYSPPGNYVGERPY</sequence>
<dbReference type="Proteomes" id="UP000233551">
    <property type="component" value="Unassembled WGS sequence"/>
</dbReference>
<evidence type="ECO:0000256" key="2">
    <source>
        <dbReference type="ARBA" id="ARBA00022729"/>
    </source>
</evidence>
<dbReference type="AlphaFoldDB" id="A0A2I0J665"/>
<dbReference type="STRING" id="22663.A0A2I0J665"/>
<dbReference type="CDD" id="cd05381">
    <property type="entry name" value="CAP_PR-1"/>
    <property type="match status" value="1"/>
</dbReference>